<dbReference type="Pfam" id="PF21837">
    <property type="entry name" value="DUF6896"/>
    <property type="match status" value="1"/>
</dbReference>
<evidence type="ECO:0000259" key="1">
    <source>
        <dbReference type="Pfam" id="PF21837"/>
    </source>
</evidence>
<sequence>MISLIIRKVLNDYVAFIDDFRNQFSPNMDEFEQRSNRNRSGHIGGFNYQFHGAGCRLEKDAIVCEFDFMPTNEYPIKFSTWEMREFILTSKAYGIDKLEESELHELLHPLVEDGTLVKLVLGGVVWEIYQV</sequence>
<evidence type="ECO:0000313" key="2">
    <source>
        <dbReference type="EMBL" id="PUV24090.1"/>
    </source>
</evidence>
<reference evidence="2 3" key="1">
    <citation type="submission" date="2018-04" db="EMBL/GenBank/DDBJ databases">
        <title>Sphingobacterium sp. M46 Genome.</title>
        <authorList>
            <person name="Cheng J."/>
            <person name="Li Y."/>
        </authorList>
    </citation>
    <scope>NUCLEOTIDE SEQUENCE [LARGE SCALE GENOMIC DNA]</scope>
    <source>
        <strain evidence="2 3">M46</strain>
    </source>
</reference>
<dbReference type="EMBL" id="QCXX01000003">
    <property type="protein sequence ID" value="PUV24090.1"/>
    <property type="molecule type" value="Genomic_DNA"/>
</dbReference>
<dbReference type="RefSeq" id="WP_108634018.1">
    <property type="nucleotide sequence ID" value="NZ_QCXX01000003.1"/>
</dbReference>
<dbReference type="InterPro" id="IPR054191">
    <property type="entry name" value="DUF6896"/>
</dbReference>
<evidence type="ECO:0000313" key="3">
    <source>
        <dbReference type="Proteomes" id="UP000250831"/>
    </source>
</evidence>
<accession>A0A363NTL8</accession>
<feature type="domain" description="DUF6896" evidence="1">
    <location>
        <begin position="8"/>
        <end position="119"/>
    </location>
</feature>
<dbReference type="OrthoDB" id="709560at2"/>
<organism evidence="2 3">
    <name type="scientific">Sphingobacterium athyrii</name>
    <dbReference type="NCBI Taxonomy" id="2152717"/>
    <lineage>
        <taxon>Bacteria</taxon>
        <taxon>Pseudomonadati</taxon>
        <taxon>Bacteroidota</taxon>
        <taxon>Sphingobacteriia</taxon>
        <taxon>Sphingobacteriales</taxon>
        <taxon>Sphingobacteriaceae</taxon>
        <taxon>Sphingobacterium</taxon>
    </lineage>
</organism>
<protein>
    <recommendedName>
        <fullName evidence="1">DUF6896 domain-containing protein</fullName>
    </recommendedName>
</protein>
<gene>
    <name evidence="2" type="ORF">DCO56_12015</name>
</gene>
<name>A0A363NTL8_9SPHI</name>
<keyword evidence="3" id="KW-1185">Reference proteome</keyword>
<dbReference type="Proteomes" id="UP000250831">
    <property type="component" value="Unassembled WGS sequence"/>
</dbReference>
<comment type="caution">
    <text evidence="2">The sequence shown here is derived from an EMBL/GenBank/DDBJ whole genome shotgun (WGS) entry which is preliminary data.</text>
</comment>
<proteinExistence type="predicted"/>
<dbReference type="AlphaFoldDB" id="A0A363NTL8"/>